<name>A0A0G2AKC6_9BACT</name>
<evidence type="ECO:0000313" key="2">
    <source>
        <dbReference type="EMBL" id="KKW41682.1"/>
    </source>
</evidence>
<dbReference type="Proteomes" id="UP000033870">
    <property type="component" value="Unassembled WGS sequence"/>
</dbReference>
<organism evidence="2 3">
    <name type="scientific">Candidatus Magasanikbacteria bacterium GW2011_GWA2_56_11</name>
    <dbReference type="NCBI Taxonomy" id="1619044"/>
    <lineage>
        <taxon>Bacteria</taxon>
        <taxon>Candidatus Magasanikiibacteriota</taxon>
    </lineage>
</organism>
<evidence type="ECO:0000313" key="3">
    <source>
        <dbReference type="Proteomes" id="UP000033870"/>
    </source>
</evidence>
<sequence>MKRYTYLPLALVLLLSGAGCAARSGETGQILPATNFVLTITKSENNSRTVSVPADGQKSLAQTLAAASVSYRTVPGPEGERMAELDGVLATASKAWNLYIDAKKVDWTNLESVTIKPAQRIEWRYETE</sequence>
<reference evidence="2 3" key="1">
    <citation type="journal article" date="2015" name="Nature">
        <title>rRNA introns, odd ribosomes, and small enigmatic genomes across a large radiation of phyla.</title>
        <authorList>
            <person name="Brown C.T."/>
            <person name="Hug L.A."/>
            <person name="Thomas B.C."/>
            <person name="Sharon I."/>
            <person name="Castelle C.J."/>
            <person name="Singh A."/>
            <person name="Wilkins M.J."/>
            <person name="Williams K.H."/>
            <person name="Banfield J.F."/>
        </authorList>
    </citation>
    <scope>NUCLEOTIDE SEQUENCE [LARGE SCALE GENOMIC DNA]</scope>
</reference>
<feature type="signal peptide" evidence="1">
    <location>
        <begin position="1"/>
        <end position="21"/>
    </location>
</feature>
<gene>
    <name evidence="2" type="ORF">UY92_C0014G0007</name>
</gene>
<dbReference type="AlphaFoldDB" id="A0A0G2AKC6"/>
<accession>A0A0G2AKC6</accession>
<dbReference type="EMBL" id="LCRX01000014">
    <property type="protein sequence ID" value="KKW41682.1"/>
    <property type="molecule type" value="Genomic_DNA"/>
</dbReference>
<dbReference type="STRING" id="1619044.UY92_C0014G0007"/>
<evidence type="ECO:0008006" key="4">
    <source>
        <dbReference type="Google" id="ProtNLM"/>
    </source>
</evidence>
<dbReference type="PROSITE" id="PS51257">
    <property type="entry name" value="PROKAR_LIPOPROTEIN"/>
    <property type="match status" value="1"/>
</dbReference>
<evidence type="ECO:0000256" key="1">
    <source>
        <dbReference type="SAM" id="SignalP"/>
    </source>
</evidence>
<proteinExistence type="predicted"/>
<comment type="caution">
    <text evidence="2">The sequence shown here is derived from an EMBL/GenBank/DDBJ whole genome shotgun (WGS) entry which is preliminary data.</text>
</comment>
<feature type="chain" id="PRO_5002542044" description="DUF4430 domain-containing protein" evidence="1">
    <location>
        <begin position="22"/>
        <end position="128"/>
    </location>
</feature>
<protein>
    <recommendedName>
        <fullName evidence="4">DUF4430 domain-containing protein</fullName>
    </recommendedName>
</protein>
<keyword evidence="1" id="KW-0732">Signal</keyword>